<feature type="compositionally biased region" description="Polar residues" evidence="7">
    <location>
        <begin position="544"/>
        <end position="555"/>
    </location>
</feature>
<dbReference type="Pfam" id="PF24681">
    <property type="entry name" value="Kelch_KLHDC2_KLHL20_DRC7"/>
    <property type="match status" value="1"/>
</dbReference>
<feature type="compositionally biased region" description="Basic and acidic residues" evidence="7">
    <location>
        <begin position="590"/>
        <end position="601"/>
    </location>
</feature>
<dbReference type="GO" id="GO:0061245">
    <property type="term" value="P:establishment or maintenance of bipolar cell polarity"/>
    <property type="evidence" value="ECO:0007669"/>
    <property type="project" value="TreeGrafter"/>
</dbReference>
<gene>
    <name evidence="8" type="ORF">FFLO_01131</name>
</gene>
<feature type="region of interest" description="Disordered" evidence="7">
    <location>
        <begin position="1121"/>
        <end position="1151"/>
    </location>
</feature>
<dbReference type="PANTHER" id="PTHR23244">
    <property type="entry name" value="KELCH REPEAT DOMAIN"/>
    <property type="match status" value="1"/>
</dbReference>
<feature type="region of interest" description="Disordered" evidence="7">
    <location>
        <begin position="1"/>
        <end position="78"/>
    </location>
</feature>
<feature type="region of interest" description="Disordered" evidence="7">
    <location>
        <begin position="1208"/>
        <end position="1258"/>
    </location>
</feature>
<feature type="region of interest" description="Disordered" evidence="7">
    <location>
        <begin position="433"/>
        <end position="609"/>
    </location>
</feature>
<dbReference type="InterPro" id="IPR015915">
    <property type="entry name" value="Kelch-typ_b-propeller"/>
</dbReference>
<evidence type="ECO:0000256" key="1">
    <source>
        <dbReference type="ARBA" id="ARBA00004496"/>
    </source>
</evidence>
<comment type="caution">
    <text evidence="8">The sequence shown here is derived from an EMBL/GenBank/DDBJ whole genome shotgun (WGS) entry which is preliminary data.</text>
</comment>
<evidence type="ECO:0000256" key="6">
    <source>
        <dbReference type="SAM" id="Coils"/>
    </source>
</evidence>
<dbReference type="Proteomes" id="UP000812966">
    <property type="component" value="Unassembled WGS sequence"/>
</dbReference>
<feature type="coiled-coil region" evidence="6">
    <location>
        <begin position="980"/>
        <end position="1014"/>
    </location>
</feature>
<dbReference type="EMBL" id="JABELV010000015">
    <property type="protein sequence ID" value="KAG7570933.1"/>
    <property type="molecule type" value="Genomic_DNA"/>
</dbReference>
<keyword evidence="9" id="KW-1185">Reference proteome</keyword>
<evidence type="ECO:0000256" key="2">
    <source>
        <dbReference type="ARBA" id="ARBA00022441"/>
    </source>
</evidence>
<feature type="region of interest" description="Disordered" evidence="7">
    <location>
        <begin position="1343"/>
        <end position="1395"/>
    </location>
</feature>
<feature type="compositionally biased region" description="Basic and acidic residues" evidence="7">
    <location>
        <begin position="1121"/>
        <end position="1131"/>
    </location>
</feature>
<organism evidence="8 9">
    <name type="scientific">Filobasidium floriforme</name>
    <dbReference type="NCBI Taxonomy" id="5210"/>
    <lineage>
        <taxon>Eukaryota</taxon>
        <taxon>Fungi</taxon>
        <taxon>Dikarya</taxon>
        <taxon>Basidiomycota</taxon>
        <taxon>Agaricomycotina</taxon>
        <taxon>Tremellomycetes</taxon>
        <taxon>Filobasidiales</taxon>
        <taxon>Filobasidiaceae</taxon>
        <taxon>Filobasidium</taxon>
    </lineage>
</organism>
<protein>
    <submittedName>
        <fullName evidence="8">Uncharacterized protein</fullName>
    </submittedName>
</protein>
<keyword evidence="4" id="KW-0677">Repeat</keyword>
<keyword evidence="5 6" id="KW-0175">Coiled coil</keyword>
<dbReference type="Gene3D" id="2.120.10.80">
    <property type="entry name" value="Kelch-type beta propeller"/>
    <property type="match status" value="1"/>
</dbReference>
<feature type="coiled-coil region" evidence="6">
    <location>
        <begin position="748"/>
        <end position="831"/>
    </location>
</feature>
<feature type="compositionally biased region" description="Basic and acidic residues" evidence="7">
    <location>
        <begin position="455"/>
        <end position="476"/>
    </location>
</feature>
<feature type="coiled-coil region" evidence="6">
    <location>
        <begin position="867"/>
        <end position="922"/>
    </location>
</feature>
<proteinExistence type="predicted"/>
<dbReference type="FunFam" id="2.120.10.80:FF:000049">
    <property type="entry name" value="Cell polarity protein (Tea1)"/>
    <property type="match status" value="1"/>
</dbReference>
<evidence type="ECO:0000256" key="5">
    <source>
        <dbReference type="ARBA" id="ARBA00023054"/>
    </source>
</evidence>
<evidence type="ECO:0000313" key="8">
    <source>
        <dbReference type="EMBL" id="KAG7570933.1"/>
    </source>
</evidence>
<feature type="compositionally biased region" description="Polar residues" evidence="7">
    <location>
        <begin position="1229"/>
        <end position="1258"/>
    </location>
</feature>
<evidence type="ECO:0000256" key="3">
    <source>
        <dbReference type="ARBA" id="ARBA00022490"/>
    </source>
</evidence>
<feature type="compositionally biased region" description="Polar residues" evidence="7">
    <location>
        <begin position="45"/>
        <end position="63"/>
    </location>
</feature>
<accession>A0A8K0JV65</accession>
<evidence type="ECO:0000256" key="7">
    <source>
        <dbReference type="SAM" id="MobiDB-lite"/>
    </source>
</evidence>
<keyword evidence="3" id="KW-0963">Cytoplasm</keyword>
<reference evidence="8" key="1">
    <citation type="submission" date="2020-04" db="EMBL/GenBank/DDBJ databases">
        <title>Analysis of mating type loci in Filobasidium floriforme.</title>
        <authorList>
            <person name="Nowrousian M."/>
        </authorList>
    </citation>
    <scope>NUCLEOTIDE SEQUENCE</scope>
    <source>
        <strain evidence="8">CBS 6242</strain>
    </source>
</reference>
<name>A0A8K0JV65_9TREE</name>
<dbReference type="PANTHER" id="PTHR23244:SF456">
    <property type="entry name" value="MULTIPLE EPIDERMAL GROWTH FACTOR-LIKE DOMAINS PROTEIN 8"/>
    <property type="match status" value="1"/>
</dbReference>
<sequence length="1395" mass="154492">MSFFKRKSEHHRDESTDSKTGPQSYPRESFQSASRPAPNGPGGYNQRQPLEPSSRNASGNPDGQIQAAPGVNGVRAAPDAHAGHYESNIPQKPPPLISPSYPWSTRQLVLSPSNVVGSPPGALVSPFPRYGHSLPPVPTQSGHLLIFGGLVRESVRNDLFALDCQDFSAVPVQATGEIPVPRVGHASALVRSVLLVWGGDTKNRIEDEQDEGIYLFNIHTREWTRIMALGARPKGRYGHAVCMSGNTFYVSGGQVDGRFMNDLWGFDLSTLMVAPTWHVVQPANKAPSPRTGHVLVTYQDKLYMFGGTDGAFHYNDTWCLDLGTRLWTELQCIGYIPVPREGHSAALVDDVMYVFGGRDVGGKDLGDLAAFKFTNRRWYTFQNMGPAPSGRSGHAMAAFGKQIFVLGGDSNAAFAQTRTEDPNVIHVLDTAKIKYPPDPPRNTALPAPQNTVEPPESHIREPVTRVVDEDQTDRGGPDQSLPSLNGPGPAPNSPDLSGPNESRPESFPVHPDPQDAGLSSNHDAARTAPPPPVRPRRADDDTFTHNTTVNRSVSPSGRIPDTSDGDDARSGPYNGTGVNLLPNSPMAGDANKRSHAAKEPPADAFYYGSRSPTGTVFSTRGETPVQQYPRNIDTHDLTRVVRENTVLRAALEKVSDGEFGEAVPVASSSEEDPASSEMLLDHILQLQEDCSRLKVEMVERVEIAFEELGDAERQRDAALQETAYFKARLAILEHESSAELSELDREKIMELEDHLASTQQGKQTLEAQVRELETTLHRITDDLDTWKAEGHTASERAQLAEEGQADLRLELNTAQNRTNQLEVQLREQMAENAANTSLLQQRDLDIESHRTQRDDLHQERSGHLLVIEEIRSALQDAERRSEDLSFKHESAARRAQELEQELQKLQVEFDEQKRAADKAVERAAEADTTLQSTKGQVEHYRSLAERGLSQLFSAERTAERSLGTDRGEHPEKSAALAQECASLRKMLNEAGAQIEAAQTNLMRHRQDLQESRSATVKLHNELRGCQKQRNLDSETISHLRAMTASRNGEHQKLREEISRLQSRCDLLRRLLSDHGISASDEQAEPFLVSASTSGTHTQTQEQARSLEAAKLELEQLRKLLREKQGDEDRQEQASASGMNGLGSHPADPAARPTEVHDLEMRMTEMELAHKKKLQQVEADYQTAVKYVKGTEKVFRRMKDELTKQKSANAALQSELDAAQGTDGREAGSRTRSALSGRATPTTDGETPRQQQRLASQNADLQRQLEGLREELSALRDVCAGREKEVEITRRRAGEAEAQLEHTRKELERYQGEDTAARTMAEVEQENADLRQENETLNHQVMLLLADDDTTSPRPRSDVDFAKYNRRRSTSSTQGSDEQSRILGGESRTFPSLHSQ</sequence>
<evidence type="ECO:0000256" key="4">
    <source>
        <dbReference type="ARBA" id="ARBA00022737"/>
    </source>
</evidence>
<comment type="subcellular location">
    <subcellularLocation>
        <location evidence="1">Cytoplasm</location>
    </subcellularLocation>
</comment>
<dbReference type="GO" id="GO:0051285">
    <property type="term" value="C:cell cortex of cell tip"/>
    <property type="evidence" value="ECO:0007669"/>
    <property type="project" value="TreeGrafter"/>
</dbReference>
<dbReference type="SUPFAM" id="SSF117281">
    <property type="entry name" value="Kelch motif"/>
    <property type="match status" value="1"/>
</dbReference>
<keyword evidence="2" id="KW-0880">Kelch repeat</keyword>
<evidence type="ECO:0000313" key="9">
    <source>
        <dbReference type="Proteomes" id="UP000812966"/>
    </source>
</evidence>